<evidence type="ECO:0000259" key="1">
    <source>
        <dbReference type="Pfam" id="PF12728"/>
    </source>
</evidence>
<dbReference type="Proteomes" id="UP000179034">
    <property type="component" value="Unassembled WGS sequence"/>
</dbReference>
<proteinExistence type="predicted"/>
<organism evidence="2 3">
    <name type="scientific">Candidatus Glassbacteria bacterium RBG_16_58_8</name>
    <dbReference type="NCBI Taxonomy" id="1817866"/>
    <lineage>
        <taxon>Bacteria</taxon>
        <taxon>Candidatus Glassiibacteriota</taxon>
    </lineage>
</organism>
<evidence type="ECO:0000313" key="2">
    <source>
        <dbReference type="EMBL" id="OGF97673.1"/>
    </source>
</evidence>
<reference evidence="2 3" key="1">
    <citation type="journal article" date="2016" name="Nat. Commun.">
        <title>Thousands of microbial genomes shed light on interconnected biogeochemical processes in an aquifer system.</title>
        <authorList>
            <person name="Anantharaman K."/>
            <person name="Brown C.T."/>
            <person name="Hug L.A."/>
            <person name="Sharon I."/>
            <person name="Castelle C.J."/>
            <person name="Probst A.J."/>
            <person name="Thomas B.C."/>
            <person name="Singh A."/>
            <person name="Wilkins M.J."/>
            <person name="Karaoz U."/>
            <person name="Brodie E.L."/>
            <person name="Williams K.H."/>
            <person name="Hubbard S.S."/>
            <person name="Banfield J.F."/>
        </authorList>
    </citation>
    <scope>NUCLEOTIDE SEQUENCE [LARGE SCALE GENOMIC DNA]</scope>
</reference>
<sequence>MKVIKGIKVYEVEDLSKILGLTEVAIRRYIRAGRIPGQKIGKRWYVSDENLKAFINPKPVREAK</sequence>
<name>A0A1F5YBY9_9BACT</name>
<dbReference type="SUPFAM" id="SSF46955">
    <property type="entry name" value="Putative DNA-binding domain"/>
    <property type="match status" value="1"/>
</dbReference>
<gene>
    <name evidence="2" type="ORF">A2Z06_01310</name>
</gene>
<dbReference type="InterPro" id="IPR041657">
    <property type="entry name" value="HTH_17"/>
</dbReference>
<feature type="domain" description="Helix-turn-helix" evidence="1">
    <location>
        <begin position="10"/>
        <end position="56"/>
    </location>
</feature>
<evidence type="ECO:0000313" key="3">
    <source>
        <dbReference type="Proteomes" id="UP000179034"/>
    </source>
</evidence>
<dbReference type="EMBL" id="MFIW01000070">
    <property type="protein sequence ID" value="OGF97673.1"/>
    <property type="molecule type" value="Genomic_DNA"/>
</dbReference>
<dbReference type="AlphaFoldDB" id="A0A1F5YBY9"/>
<comment type="caution">
    <text evidence="2">The sequence shown here is derived from an EMBL/GenBank/DDBJ whole genome shotgun (WGS) entry which is preliminary data.</text>
</comment>
<protein>
    <recommendedName>
        <fullName evidence="1">Helix-turn-helix domain-containing protein</fullName>
    </recommendedName>
</protein>
<accession>A0A1F5YBY9</accession>
<dbReference type="Pfam" id="PF12728">
    <property type="entry name" value="HTH_17"/>
    <property type="match status" value="1"/>
</dbReference>
<dbReference type="InterPro" id="IPR009061">
    <property type="entry name" value="DNA-bd_dom_put_sf"/>
</dbReference>